<name>A0ABS1NVF5_9ACTN</name>
<dbReference type="PANTHER" id="PTHR23132">
    <property type="entry name" value="D-ALANINE--D-ALANINE LIGASE"/>
    <property type="match status" value="1"/>
</dbReference>
<organism evidence="3 4">
    <name type="scientific">Streptomyces musisoli</name>
    <dbReference type="NCBI Taxonomy" id="2802280"/>
    <lineage>
        <taxon>Bacteria</taxon>
        <taxon>Bacillati</taxon>
        <taxon>Actinomycetota</taxon>
        <taxon>Actinomycetes</taxon>
        <taxon>Kitasatosporales</taxon>
        <taxon>Streptomycetaceae</taxon>
        <taxon>Streptomyces</taxon>
    </lineage>
</organism>
<dbReference type="Gene3D" id="3.30.470.20">
    <property type="entry name" value="ATP-grasp fold, B domain"/>
    <property type="match status" value="1"/>
</dbReference>
<dbReference type="InterPro" id="IPR003806">
    <property type="entry name" value="ATP-grasp_PylC-type"/>
</dbReference>
<proteinExistence type="predicted"/>
<dbReference type="PROSITE" id="PS50975">
    <property type="entry name" value="ATP_GRASP"/>
    <property type="match status" value="1"/>
</dbReference>
<protein>
    <submittedName>
        <fullName evidence="3">ATP-grasp domain-containing protein</fullName>
    </submittedName>
</protein>
<dbReference type="SUPFAM" id="SSF56059">
    <property type="entry name" value="Glutathione synthetase ATP-binding domain-like"/>
    <property type="match status" value="1"/>
</dbReference>
<dbReference type="EMBL" id="JAERRH010000002">
    <property type="protein sequence ID" value="MBL1103890.1"/>
    <property type="molecule type" value="Genomic_DNA"/>
</dbReference>
<feature type="domain" description="ATP-grasp" evidence="2">
    <location>
        <begin position="121"/>
        <end position="320"/>
    </location>
</feature>
<dbReference type="Proteomes" id="UP000621386">
    <property type="component" value="Unassembled WGS sequence"/>
</dbReference>
<accession>A0ABS1NVF5</accession>
<keyword evidence="1" id="KW-0067">ATP-binding</keyword>
<dbReference type="RefSeq" id="WP_201814358.1">
    <property type="nucleotide sequence ID" value="NZ_JAERRH010000002.1"/>
</dbReference>
<dbReference type="PANTHER" id="PTHR23132:SF14">
    <property type="entry name" value="ATP-GRASP DOMAIN-CONTAINING PROTEIN"/>
    <property type="match status" value="1"/>
</dbReference>
<sequence length="417" mass="44743">MQRIAFLRSADIQRADPYIHGIAPVLARLGAEARLFHTHGGDCGPELFPGTSERLDPAATPDEFVERVRAWGADAAVSISLPDENALRDAVVKTRLEALGIRTVMTPLAATRVLCDKWETKRVLEAHGITTPPAVLVDSDLLNDRALSVPAYPDAVRLAARDIGFPLMAKPLWDSTSMGIEFIPDPAALDRYLAARPAAHAVLEKCLGGRLCSVDIVGAGGHYTVMPLIRTGTAGGPPAFTFDDLRYARPAPDDDFAPTARRLVDLCTELGVEGSANVDMIHADGVYHVLEINPRIGGATTLSIAAGGLNTFTALLDILDGTWPTRTSAPADRFAIECLTANPTPALLAELRTLVDLVTCHDLIIDGHDHGGILTFTVEPGDEQRVAKELAEWCARTGFIPDPMLDKIHRLLASAGR</sequence>
<dbReference type="Pfam" id="PF02655">
    <property type="entry name" value="ATP-grasp_3"/>
    <property type="match status" value="1"/>
</dbReference>
<evidence type="ECO:0000259" key="2">
    <source>
        <dbReference type="PROSITE" id="PS50975"/>
    </source>
</evidence>
<evidence type="ECO:0000313" key="3">
    <source>
        <dbReference type="EMBL" id="MBL1103890.1"/>
    </source>
</evidence>
<evidence type="ECO:0000256" key="1">
    <source>
        <dbReference type="PROSITE-ProRule" id="PRU00409"/>
    </source>
</evidence>
<keyword evidence="1" id="KW-0547">Nucleotide-binding</keyword>
<evidence type="ECO:0000313" key="4">
    <source>
        <dbReference type="Proteomes" id="UP000621386"/>
    </source>
</evidence>
<gene>
    <name evidence="3" type="ORF">JK361_04590</name>
</gene>
<reference evidence="3 4" key="1">
    <citation type="submission" date="2021-01" db="EMBL/GenBank/DDBJ databases">
        <title>WGS of actinomycetes isolated from Thailand.</title>
        <authorList>
            <person name="Thawai C."/>
        </authorList>
    </citation>
    <scope>NUCLEOTIDE SEQUENCE [LARGE SCALE GENOMIC DNA]</scope>
    <source>
        <strain evidence="3 4">CH5-8</strain>
    </source>
</reference>
<keyword evidence="4" id="KW-1185">Reference proteome</keyword>
<comment type="caution">
    <text evidence="3">The sequence shown here is derived from an EMBL/GenBank/DDBJ whole genome shotgun (WGS) entry which is preliminary data.</text>
</comment>
<dbReference type="InterPro" id="IPR011761">
    <property type="entry name" value="ATP-grasp"/>
</dbReference>